<sequence>MKIVYAITKGNWGGAQRYVFDLAIAAKAAGHDVAVAHGGTGSMVEKLTLAGVRTIAIPGLVRDVGGNDWGAYQALKKTIREEKPDVLHLNSSKAGAMGALAGRIVGVQKIIYTSHGWAFREKRSLPARVVIWLISWLTALLSHTVIAVSDSELALAKQMPFCSKKAVRIYNGIDLNMSFGSGEIIRSAFPAGVKITGTVGELTKNKNQIALVEEAKNTPGMYVAIVGEGELRQMLETRLVEYGLKDRVKLFGFQPAADVLKGFDVFALPSFKEGLAYVILEARTAGLPIVASRIGGIPEAMDKPLSEFSKEKMVEQTFALYR</sequence>
<proteinExistence type="predicted"/>
<dbReference type="EMBL" id="MEXB01000001">
    <property type="protein sequence ID" value="OGC88958.1"/>
    <property type="molecule type" value="Genomic_DNA"/>
</dbReference>
<evidence type="ECO:0000313" key="4">
    <source>
        <dbReference type="EMBL" id="OGC88958.1"/>
    </source>
</evidence>
<accession>A0A1F4Y508</accession>
<dbReference type="GO" id="GO:0016757">
    <property type="term" value="F:glycosyltransferase activity"/>
    <property type="evidence" value="ECO:0007669"/>
    <property type="project" value="InterPro"/>
</dbReference>
<dbReference type="Proteomes" id="UP000176568">
    <property type="component" value="Unassembled WGS sequence"/>
</dbReference>
<keyword evidence="1" id="KW-1133">Transmembrane helix</keyword>
<feature type="domain" description="Glycosyl transferase family 1" evidence="2">
    <location>
        <begin position="188"/>
        <end position="300"/>
    </location>
</feature>
<gene>
    <name evidence="4" type="ORF">A2419_01195</name>
</gene>
<feature type="transmembrane region" description="Helical" evidence="1">
    <location>
        <begin position="129"/>
        <end position="149"/>
    </location>
</feature>
<dbReference type="InterPro" id="IPR050194">
    <property type="entry name" value="Glycosyltransferase_grp1"/>
</dbReference>
<reference evidence="4 5" key="1">
    <citation type="journal article" date="2016" name="Nat. Commun.">
        <title>Thousands of microbial genomes shed light on interconnected biogeochemical processes in an aquifer system.</title>
        <authorList>
            <person name="Anantharaman K."/>
            <person name="Brown C.T."/>
            <person name="Hug L.A."/>
            <person name="Sharon I."/>
            <person name="Castelle C.J."/>
            <person name="Probst A.J."/>
            <person name="Thomas B.C."/>
            <person name="Singh A."/>
            <person name="Wilkins M.J."/>
            <person name="Karaoz U."/>
            <person name="Brodie E.L."/>
            <person name="Williams K.H."/>
            <person name="Hubbard S.S."/>
            <person name="Banfield J.F."/>
        </authorList>
    </citation>
    <scope>NUCLEOTIDE SEQUENCE [LARGE SCALE GENOMIC DNA]</scope>
</reference>
<comment type="caution">
    <text evidence="4">The sequence shown here is derived from an EMBL/GenBank/DDBJ whole genome shotgun (WGS) entry which is preliminary data.</text>
</comment>
<dbReference type="PANTHER" id="PTHR45947">
    <property type="entry name" value="SULFOQUINOVOSYL TRANSFERASE SQD2"/>
    <property type="match status" value="1"/>
</dbReference>
<dbReference type="STRING" id="1797247.A2419_01195"/>
<dbReference type="Pfam" id="PF00534">
    <property type="entry name" value="Glycos_transf_1"/>
    <property type="match status" value="1"/>
</dbReference>
<evidence type="ECO:0000259" key="3">
    <source>
        <dbReference type="Pfam" id="PF13439"/>
    </source>
</evidence>
<dbReference type="PANTHER" id="PTHR45947:SF14">
    <property type="entry name" value="SLL1723 PROTEIN"/>
    <property type="match status" value="1"/>
</dbReference>
<dbReference type="AlphaFoldDB" id="A0A1F4Y508"/>
<name>A0A1F4Y508_9BACT</name>
<dbReference type="SUPFAM" id="SSF53756">
    <property type="entry name" value="UDP-Glycosyltransferase/glycogen phosphorylase"/>
    <property type="match status" value="1"/>
</dbReference>
<protein>
    <recommendedName>
        <fullName evidence="6">Glycosyltransferase subfamily 4-like N-terminal domain-containing protein</fullName>
    </recommendedName>
</protein>
<dbReference type="Pfam" id="PF13439">
    <property type="entry name" value="Glyco_transf_4"/>
    <property type="match status" value="1"/>
</dbReference>
<feature type="domain" description="Glycosyltransferase subfamily 4-like N-terminal" evidence="3">
    <location>
        <begin position="12"/>
        <end position="176"/>
    </location>
</feature>
<evidence type="ECO:0000259" key="2">
    <source>
        <dbReference type="Pfam" id="PF00534"/>
    </source>
</evidence>
<organism evidence="4 5">
    <name type="scientific">Candidatus Adlerbacteria bacterium RIFOXYC1_FULL_48_26</name>
    <dbReference type="NCBI Taxonomy" id="1797247"/>
    <lineage>
        <taxon>Bacteria</taxon>
        <taxon>Candidatus Adleribacteriota</taxon>
    </lineage>
</organism>
<dbReference type="Gene3D" id="3.40.50.2000">
    <property type="entry name" value="Glycogen Phosphorylase B"/>
    <property type="match status" value="2"/>
</dbReference>
<dbReference type="InterPro" id="IPR001296">
    <property type="entry name" value="Glyco_trans_1"/>
</dbReference>
<dbReference type="InterPro" id="IPR028098">
    <property type="entry name" value="Glyco_trans_4-like_N"/>
</dbReference>
<evidence type="ECO:0008006" key="6">
    <source>
        <dbReference type="Google" id="ProtNLM"/>
    </source>
</evidence>
<keyword evidence="1" id="KW-0812">Transmembrane</keyword>
<evidence type="ECO:0000256" key="1">
    <source>
        <dbReference type="SAM" id="Phobius"/>
    </source>
</evidence>
<evidence type="ECO:0000313" key="5">
    <source>
        <dbReference type="Proteomes" id="UP000176568"/>
    </source>
</evidence>
<keyword evidence="1" id="KW-0472">Membrane</keyword>